<evidence type="ECO:0000313" key="1">
    <source>
        <dbReference type="EMBL" id="AJO23185.1"/>
    </source>
</evidence>
<evidence type="ECO:0000313" key="2">
    <source>
        <dbReference type="Proteomes" id="UP000032024"/>
    </source>
</evidence>
<keyword evidence="2" id="KW-1185">Reference proteome</keyword>
<organism evidence="1 2">
    <name type="scientific">Heyndrickxia coagulans</name>
    <name type="common">Weizmannia coagulans</name>
    <dbReference type="NCBI Taxonomy" id="1398"/>
    <lineage>
        <taxon>Bacteria</taxon>
        <taxon>Bacillati</taxon>
        <taxon>Bacillota</taxon>
        <taxon>Bacilli</taxon>
        <taxon>Bacillales</taxon>
        <taxon>Bacillaceae</taxon>
        <taxon>Heyndrickxia</taxon>
    </lineage>
</organism>
<name>A0AAN0T7S3_HEYCO</name>
<accession>A0AAN0T7S3</accession>
<sequence length="53" mass="5769">MSSLKSITFFISKPPPSSSEQRGMCGLQDEAGKAAVILRILKPPPLWKERAAV</sequence>
<dbReference type="EMBL" id="CP010525">
    <property type="protein sequence ID" value="AJO23185.1"/>
    <property type="molecule type" value="Genomic_DNA"/>
</dbReference>
<proteinExistence type="predicted"/>
<gene>
    <name evidence="1" type="ORF">SB48_HM08orf03780</name>
</gene>
<reference evidence="2" key="1">
    <citation type="submission" date="2015-01" db="EMBL/GenBank/DDBJ databases">
        <title>Comparative genome analysis of Bacillus coagulans HM-08, Clostridium butyricum HM-68, Bacillus subtilis HM-66 and Bacillus paralicheniformis BL-09.</title>
        <authorList>
            <person name="Zhang H."/>
        </authorList>
    </citation>
    <scope>NUCLEOTIDE SEQUENCE [LARGE SCALE GENOMIC DNA]</scope>
    <source>
        <strain evidence="2">HM-08</strain>
    </source>
</reference>
<dbReference type="Proteomes" id="UP000032024">
    <property type="component" value="Chromosome"/>
</dbReference>
<dbReference type="AlphaFoldDB" id="A0AAN0T7S3"/>
<protein>
    <submittedName>
        <fullName evidence="1">Uncharacterized protein</fullName>
    </submittedName>
</protein>